<feature type="compositionally biased region" description="Low complexity" evidence="1">
    <location>
        <begin position="258"/>
        <end position="267"/>
    </location>
</feature>
<protein>
    <submittedName>
        <fullName evidence="2">Uncharacterized protein</fullName>
    </submittedName>
</protein>
<comment type="caution">
    <text evidence="2">The sequence shown here is derived from an EMBL/GenBank/DDBJ whole genome shotgun (WGS) entry which is preliminary data.</text>
</comment>
<evidence type="ECO:0000313" key="2">
    <source>
        <dbReference type="EMBL" id="KAK9506418.1"/>
    </source>
</evidence>
<feature type="compositionally biased region" description="Basic and acidic residues" evidence="1">
    <location>
        <begin position="224"/>
        <end position="233"/>
    </location>
</feature>
<feature type="region of interest" description="Disordered" evidence="1">
    <location>
        <begin position="1"/>
        <end position="72"/>
    </location>
</feature>
<sequence length="738" mass="86354">MSAYRRREPKSSYASSYKERTDHAFRSPGKPVEMRKSPRTRGLCEETRADRRYAERGERRKAVKDSSESLSFDFEDSCAPKVHFVSEIDRECPPANPPTTVCEVSPRRKKRARGKPECPPTNDTMEDQRRSRKHYGNYGTPRVNRKRGTPSYMERHRSSNVTHSRKHKKQYGDPNRKSRKRNRSPCSREREEKRTKSKKRSKRSPSKRRRRCCTKGNVVEEPTGDVKESRTSRDYYAMPVCERETRRKGKHRERYVAPSYDESPRSPSRYRRGGQKELSACHAATAEEAEHMRRPQTCSADIMKADWKDDHKPVTTRVSFRDPETKLETIVIISNDDEKTPAKPANKYLGEECNCYTIGEKDIVLKLDNVDNKDSQSNRVQIVPGVFTVQMPNIDGNWIPWKNETKRDFKMDNHDDNFCPVSRVFGQQRDHNFQLSPQFNKLEDKTRKYIPPCPFNFFDETEKYLTKINDLSKKAMENNFTNTFNNNAVINKRKINRRYELEKLTELQPEKMSRKIKQSNKTIFLNKVESKITVKSNEMEEKLKVIGDAKRYLGRGYIKYLAKQFDKQHQDDIKRESLLNKSSKNTPLIRAFNSRKKMYSDSDMNESSSTHLLKYDMSERTRYKNYESNYYDDDNDRFDSLMESSYPKTSHQLERSLDKNEIRSAPNIISSCERTDVSIRKPLPPGMLYYSNDSSSISELAKKSQKSCSKSFWKKVVNNLITNKNLSSKTVTVQTLGK</sequence>
<gene>
    <name evidence="2" type="ORF">O3M35_008366</name>
</gene>
<dbReference type="Proteomes" id="UP001461498">
    <property type="component" value="Unassembled WGS sequence"/>
</dbReference>
<dbReference type="EMBL" id="JAPXFL010000005">
    <property type="protein sequence ID" value="KAK9506420.1"/>
    <property type="molecule type" value="Genomic_DNA"/>
</dbReference>
<dbReference type="EMBL" id="JAPXFL010000005">
    <property type="protein sequence ID" value="KAK9506418.1"/>
    <property type="molecule type" value="Genomic_DNA"/>
</dbReference>
<feature type="compositionally biased region" description="Basic and acidic residues" evidence="1">
    <location>
        <begin position="1"/>
        <end position="10"/>
    </location>
</feature>
<feature type="compositionally biased region" description="Basic residues" evidence="1">
    <location>
        <begin position="195"/>
        <end position="213"/>
    </location>
</feature>
<feature type="compositionally biased region" description="Basic and acidic residues" evidence="1">
    <location>
        <begin position="32"/>
        <end position="67"/>
    </location>
</feature>
<name>A0AAW1DB97_9HEMI</name>
<evidence type="ECO:0000313" key="3">
    <source>
        <dbReference type="Proteomes" id="UP001461498"/>
    </source>
</evidence>
<evidence type="ECO:0000256" key="1">
    <source>
        <dbReference type="SAM" id="MobiDB-lite"/>
    </source>
</evidence>
<accession>A0AAW1DB97</accession>
<proteinExistence type="predicted"/>
<organism evidence="2 3">
    <name type="scientific">Rhynocoris fuscipes</name>
    <dbReference type="NCBI Taxonomy" id="488301"/>
    <lineage>
        <taxon>Eukaryota</taxon>
        <taxon>Metazoa</taxon>
        <taxon>Ecdysozoa</taxon>
        <taxon>Arthropoda</taxon>
        <taxon>Hexapoda</taxon>
        <taxon>Insecta</taxon>
        <taxon>Pterygota</taxon>
        <taxon>Neoptera</taxon>
        <taxon>Paraneoptera</taxon>
        <taxon>Hemiptera</taxon>
        <taxon>Heteroptera</taxon>
        <taxon>Panheteroptera</taxon>
        <taxon>Cimicomorpha</taxon>
        <taxon>Reduviidae</taxon>
        <taxon>Harpactorinae</taxon>
        <taxon>Harpactorini</taxon>
        <taxon>Rhynocoris</taxon>
    </lineage>
</organism>
<reference evidence="2 3" key="1">
    <citation type="submission" date="2022-12" db="EMBL/GenBank/DDBJ databases">
        <title>Chromosome-level genome assembly of true bugs.</title>
        <authorList>
            <person name="Ma L."/>
            <person name="Li H."/>
        </authorList>
    </citation>
    <scope>NUCLEOTIDE SEQUENCE [LARGE SCALE GENOMIC DNA]</scope>
    <source>
        <strain evidence="2">Lab_2022b</strain>
    </source>
</reference>
<dbReference type="AlphaFoldDB" id="A0AAW1DB97"/>
<keyword evidence="3" id="KW-1185">Reference proteome</keyword>
<feature type="region of interest" description="Disordered" evidence="1">
    <location>
        <begin position="89"/>
        <end position="276"/>
    </location>
</feature>